<dbReference type="AlphaFoldDB" id="A0A4R0JJE9"/>
<feature type="transmembrane region" description="Helical" evidence="6">
    <location>
        <begin position="103"/>
        <end position="127"/>
    </location>
</feature>
<keyword evidence="4 6" id="KW-1133">Transmembrane helix</keyword>
<dbReference type="RefSeq" id="WP_131352826.1">
    <property type="nucleotide sequence ID" value="NZ_SJKD01000007.1"/>
</dbReference>
<dbReference type="Proteomes" id="UP000293342">
    <property type="component" value="Unassembled WGS sequence"/>
</dbReference>
<dbReference type="PANTHER" id="PTHR35007">
    <property type="entry name" value="INTEGRAL MEMBRANE PROTEIN-RELATED"/>
    <property type="match status" value="1"/>
</dbReference>
<keyword evidence="5 6" id="KW-0472">Membrane</keyword>
<evidence type="ECO:0000256" key="2">
    <source>
        <dbReference type="ARBA" id="ARBA00022475"/>
    </source>
</evidence>
<evidence type="ECO:0000256" key="1">
    <source>
        <dbReference type="ARBA" id="ARBA00004651"/>
    </source>
</evidence>
<evidence type="ECO:0000259" key="7">
    <source>
        <dbReference type="Pfam" id="PF00482"/>
    </source>
</evidence>
<evidence type="ECO:0000256" key="5">
    <source>
        <dbReference type="ARBA" id="ARBA00023136"/>
    </source>
</evidence>
<dbReference type="OrthoDB" id="5243064at2"/>
<gene>
    <name evidence="8" type="ORF">E0H75_29570</name>
</gene>
<evidence type="ECO:0000256" key="6">
    <source>
        <dbReference type="SAM" id="Phobius"/>
    </source>
</evidence>
<evidence type="ECO:0000313" key="8">
    <source>
        <dbReference type="EMBL" id="TCC45864.1"/>
    </source>
</evidence>
<accession>A0A4R0JJE9</accession>
<evidence type="ECO:0000256" key="3">
    <source>
        <dbReference type="ARBA" id="ARBA00022692"/>
    </source>
</evidence>
<evidence type="ECO:0000313" key="9">
    <source>
        <dbReference type="Proteomes" id="UP000293342"/>
    </source>
</evidence>
<comment type="subcellular location">
    <subcellularLocation>
        <location evidence="1">Cell membrane</location>
        <topology evidence="1">Multi-pass membrane protein</topology>
    </subcellularLocation>
</comment>
<dbReference type="InterPro" id="IPR018076">
    <property type="entry name" value="T2SS_GspF_dom"/>
</dbReference>
<dbReference type="GO" id="GO:0005886">
    <property type="term" value="C:plasma membrane"/>
    <property type="evidence" value="ECO:0007669"/>
    <property type="project" value="UniProtKB-SubCell"/>
</dbReference>
<organism evidence="8 9">
    <name type="scientific">Kribbella capetownensis</name>
    <dbReference type="NCBI Taxonomy" id="1572659"/>
    <lineage>
        <taxon>Bacteria</taxon>
        <taxon>Bacillati</taxon>
        <taxon>Actinomycetota</taxon>
        <taxon>Actinomycetes</taxon>
        <taxon>Propionibacteriales</taxon>
        <taxon>Kribbellaceae</taxon>
        <taxon>Kribbella</taxon>
    </lineage>
</organism>
<feature type="domain" description="Type II secretion system protein GspF" evidence="7">
    <location>
        <begin position="169"/>
        <end position="294"/>
    </location>
</feature>
<protein>
    <recommendedName>
        <fullName evidence="7">Type II secretion system protein GspF domain-containing protein</fullName>
    </recommendedName>
</protein>
<comment type="caution">
    <text evidence="8">The sequence shown here is derived from an EMBL/GenBank/DDBJ whole genome shotgun (WGS) entry which is preliminary data.</text>
</comment>
<keyword evidence="3 6" id="KW-0812">Transmembrane</keyword>
<feature type="transmembrane region" description="Helical" evidence="6">
    <location>
        <begin position="280"/>
        <end position="299"/>
    </location>
</feature>
<sequence>MTLVMLGGALAGLGVLVLIRLVGNSAPSGAAGLLQLDADMRRYRNEVSLTADRRHQEESLRMRRLGSGMRRALEARGIRVPVSLSADLGIAGRSLETHLATSLVGAVVGFVAPTVMLIPLSIVGAGLPGFVPIWLGIVGAVVGAILPTLQLRTKAADRRRDFRHVVSAFLDLVAMNLAGGRGVPEALSSASGISDGWAFVRIRDTLETARLQGVTPWAALGELGDELAIDELRDLSAALALVAEDGAKVRDSLVARAVSMRRRELADTEGRAQARSQSMLMAQMLLCVGFLLFLTYPAVARVVGL</sequence>
<dbReference type="PANTHER" id="PTHR35007:SF1">
    <property type="entry name" value="PILUS ASSEMBLY PROTEIN"/>
    <property type="match status" value="1"/>
</dbReference>
<dbReference type="EMBL" id="SJKD01000007">
    <property type="protein sequence ID" value="TCC45864.1"/>
    <property type="molecule type" value="Genomic_DNA"/>
</dbReference>
<keyword evidence="2" id="KW-1003">Cell membrane</keyword>
<evidence type="ECO:0000256" key="4">
    <source>
        <dbReference type="ARBA" id="ARBA00022989"/>
    </source>
</evidence>
<feature type="transmembrane region" description="Helical" evidence="6">
    <location>
        <begin position="6"/>
        <end position="23"/>
    </location>
</feature>
<proteinExistence type="predicted"/>
<keyword evidence="9" id="KW-1185">Reference proteome</keyword>
<dbReference type="Pfam" id="PF00482">
    <property type="entry name" value="T2SSF"/>
    <property type="match status" value="1"/>
</dbReference>
<name>A0A4R0JJE9_9ACTN</name>
<reference evidence="8 9" key="1">
    <citation type="submission" date="2019-02" db="EMBL/GenBank/DDBJ databases">
        <title>Kribbella capetownensis sp. nov. and Kribbella speibonae sp. nov., isolated from soil.</title>
        <authorList>
            <person name="Curtis S.M."/>
            <person name="Norton I."/>
            <person name="Everest G.J."/>
            <person name="Meyers P.R."/>
        </authorList>
    </citation>
    <scope>NUCLEOTIDE SEQUENCE [LARGE SCALE GENOMIC DNA]</scope>
    <source>
        <strain evidence="8 9">YM53</strain>
    </source>
</reference>
<feature type="transmembrane region" description="Helical" evidence="6">
    <location>
        <begin position="133"/>
        <end position="151"/>
    </location>
</feature>